<name>A0A3A6Q2C4_9EURY</name>
<evidence type="ECO:0000259" key="8">
    <source>
        <dbReference type="PROSITE" id="PS50110"/>
    </source>
</evidence>
<dbReference type="Pfam" id="PF08663">
    <property type="entry name" value="HalX"/>
    <property type="match status" value="1"/>
</dbReference>
<dbReference type="PROSITE" id="PS50110">
    <property type="entry name" value="RESPONSE_REGULATORY"/>
    <property type="match status" value="1"/>
</dbReference>
<reference evidence="9 10" key="1">
    <citation type="submission" date="2018-06" db="EMBL/GenBank/DDBJ databases">
        <title>Halonotius sp. F13-13 a new haloarchaeeon isolated from a solar saltern from Isla Cristina, Huelva, Spain.</title>
        <authorList>
            <person name="Duran-Viseras A."/>
            <person name="Sanchez-Porro C."/>
            <person name="Ventosa A."/>
        </authorList>
    </citation>
    <scope>NUCLEOTIDE SEQUENCE [LARGE SCALE GENOMIC DNA]</scope>
    <source>
        <strain evidence="9 10">CECT 7525</strain>
    </source>
</reference>
<dbReference type="InterPro" id="IPR001789">
    <property type="entry name" value="Sig_transdc_resp-reg_receiver"/>
</dbReference>
<evidence type="ECO:0000256" key="1">
    <source>
        <dbReference type="ARBA" id="ARBA00022553"/>
    </source>
</evidence>
<organism evidence="9 10">
    <name type="scientific">Halonotius pteroides</name>
    <dbReference type="NCBI Taxonomy" id="268735"/>
    <lineage>
        <taxon>Archaea</taxon>
        <taxon>Methanobacteriati</taxon>
        <taxon>Methanobacteriota</taxon>
        <taxon>Stenosarchaea group</taxon>
        <taxon>Halobacteria</taxon>
        <taxon>Halobacteriales</taxon>
        <taxon>Haloferacaceae</taxon>
        <taxon>Halonotius</taxon>
    </lineage>
</organism>
<proteinExistence type="predicted"/>
<keyword evidence="5" id="KW-0804">Transcription</keyword>
<feature type="modified residue" description="4-aspartylphosphate" evidence="6">
    <location>
        <position position="57"/>
    </location>
</feature>
<evidence type="ECO:0000313" key="9">
    <source>
        <dbReference type="EMBL" id="RJX51188.1"/>
    </source>
</evidence>
<dbReference type="SMART" id="SM00448">
    <property type="entry name" value="REC"/>
    <property type="match status" value="1"/>
</dbReference>
<accession>A0A3A6Q2C4</accession>
<keyword evidence="1 6" id="KW-0597">Phosphoprotein</keyword>
<dbReference type="Proteomes" id="UP000281564">
    <property type="component" value="Unassembled WGS sequence"/>
</dbReference>
<evidence type="ECO:0000256" key="7">
    <source>
        <dbReference type="SAM" id="Coils"/>
    </source>
</evidence>
<feature type="coiled-coil region" evidence="7">
    <location>
        <begin position="156"/>
        <end position="183"/>
    </location>
</feature>
<dbReference type="AlphaFoldDB" id="A0A3A6Q2C4"/>
<dbReference type="GO" id="GO:0005829">
    <property type="term" value="C:cytosol"/>
    <property type="evidence" value="ECO:0007669"/>
    <property type="project" value="TreeGrafter"/>
</dbReference>
<dbReference type="GO" id="GO:0000976">
    <property type="term" value="F:transcription cis-regulatory region binding"/>
    <property type="evidence" value="ECO:0007669"/>
    <property type="project" value="TreeGrafter"/>
</dbReference>
<dbReference type="GO" id="GO:0000156">
    <property type="term" value="F:phosphorelay response regulator activity"/>
    <property type="evidence" value="ECO:0007669"/>
    <property type="project" value="TreeGrafter"/>
</dbReference>
<evidence type="ECO:0000256" key="5">
    <source>
        <dbReference type="ARBA" id="ARBA00023163"/>
    </source>
</evidence>
<evidence type="ECO:0000256" key="2">
    <source>
        <dbReference type="ARBA" id="ARBA00023012"/>
    </source>
</evidence>
<dbReference type="PANTHER" id="PTHR48111">
    <property type="entry name" value="REGULATOR OF RPOS"/>
    <property type="match status" value="1"/>
</dbReference>
<comment type="caution">
    <text evidence="9">The sequence shown here is derived from an EMBL/GenBank/DDBJ whole genome shotgun (WGS) entry which is preliminary data.</text>
</comment>
<dbReference type="PANTHER" id="PTHR48111:SF1">
    <property type="entry name" value="TWO-COMPONENT RESPONSE REGULATOR ORR33"/>
    <property type="match status" value="1"/>
</dbReference>
<evidence type="ECO:0000256" key="4">
    <source>
        <dbReference type="ARBA" id="ARBA00023125"/>
    </source>
</evidence>
<dbReference type="Gene3D" id="3.40.50.2300">
    <property type="match status" value="1"/>
</dbReference>
<keyword evidence="7" id="KW-0175">Coiled coil</keyword>
<feature type="domain" description="Response regulatory" evidence="8">
    <location>
        <begin position="10"/>
        <end position="119"/>
    </location>
</feature>
<dbReference type="GO" id="GO:0006355">
    <property type="term" value="P:regulation of DNA-templated transcription"/>
    <property type="evidence" value="ECO:0007669"/>
    <property type="project" value="TreeGrafter"/>
</dbReference>
<dbReference type="InterPro" id="IPR039420">
    <property type="entry name" value="WalR-like"/>
</dbReference>
<keyword evidence="2" id="KW-0902">Two-component regulatory system</keyword>
<evidence type="ECO:0000313" key="10">
    <source>
        <dbReference type="Proteomes" id="UP000281564"/>
    </source>
</evidence>
<dbReference type="Pfam" id="PF00072">
    <property type="entry name" value="Response_reg"/>
    <property type="match status" value="1"/>
</dbReference>
<dbReference type="SUPFAM" id="SSF52172">
    <property type="entry name" value="CheY-like"/>
    <property type="match status" value="1"/>
</dbReference>
<dbReference type="RefSeq" id="WP_120083467.1">
    <property type="nucleotide sequence ID" value="NZ_QMDW01000003.1"/>
</dbReference>
<dbReference type="OrthoDB" id="86314at2157"/>
<keyword evidence="3" id="KW-0805">Transcription regulation</keyword>
<sequence>MSASSTDDATVLVVDDERDVADLYAFRLAEQYTVHTAYSGQEALDAFDGDIDVILLDRRMPGLTGDEVLQRVRTADADARVVMVTAIDPDVDIVDMDFDDYLCKPVGKETLLEAIEHQLTAREYGETVQKLFQATSKVSVLEAEKSTEELTESTEYQALTQRIETLRADQSELIEELDDFEAAFNAIDRAPKDSI</sequence>
<dbReference type="GO" id="GO:0032993">
    <property type="term" value="C:protein-DNA complex"/>
    <property type="evidence" value="ECO:0007669"/>
    <property type="project" value="TreeGrafter"/>
</dbReference>
<gene>
    <name evidence="9" type="ORF">DP106_03650</name>
</gene>
<keyword evidence="4" id="KW-0238">DNA-binding</keyword>
<keyword evidence="10" id="KW-1185">Reference proteome</keyword>
<protein>
    <submittedName>
        <fullName evidence="9">Response regulator</fullName>
    </submittedName>
</protein>
<evidence type="ECO:0000256" key="6">
    <source>
        <dbReference type="PROSITE-ProRule" id="PRU00169"/>
    </source>
</evidence>
<dbReference type="InterPro" id="IPR013971">
    <property type="entry name" value="HalX_domain"/>
</dbReference>
<dbReference type="EMBL" id="QMDW01000003">
    <property type="protein sequence ID" value="RJX51188.1"/>
    <property type="molecule type" value="Genomic_DNA"/>
</dbReference>
<dbReference type="InterPro" id="IPR011006">
    <property type="entry name" value="CheY-like_superfamily"/>
</dbReference>
<evidence type="ECO:0000256" key="3">
    <source>
        <dbReference type="ARBA" id="ARBA00023015"/>
    </source>
</evidence>